<dbReference type="Proteomes" id="UP000243719">
    <property type="component" value="Unassembled WGS sequence"/>
</dbReference>
<dbReference type="EMBL" id="FNLO01000004">
    <property type="protein sequence ID" value="SDV48119.1"/>
    <property type="molecule type" value="Genomic_DNA"/>
</dbReference>
<feature type="domain" description="FAD-binding" evidence="2">
    <location>
        <begin position="270"/>
        <end position="380"/>
    </location>
</feature>
<dbReference type="STRING" id="1770053.SAMN05216551_104173"/>
<dbReference type="InterPro" id="IPR018168">
    <property type="entry name" value="Ubi_Hdrlase_CS"/>
</dbReference>
<feature type="domain" description="FAD-binding" evidence="2">
    <location>
        <begin position="14"/>
        <end position="155"/>
    </location>
</feature>
<gene>
    <name evidence="3" type="ORF">SAMN05216551_104173</name>
</gene>
<evidence type="ECO:0000313" key="4">
    <source>
        <dbReference type="Proteomes" id="UP000243719"/>
    </source>
</evidence>
<dbReference type="GO" id="GO:0071949">
    <property type="term" value="F:FAD binding"/>
    <property type="evidence" value="ECO:0007669"/>
    <property type="project" value="InterPro"/>
</dbReference>
<accession>A0A1H2PQ66</accession>
<name>A0A1H2PQ66_9BURK</name>
<evidence type="ECO:0000313" key="3">
    <source>
        <dbReference type="EMBL" id="SDV48119.1"/>
    </source>
</evidence>
<dbReference type="Pfam" id="PF01494">
    <property type="entry name" value="FAD_binding_3"/>
    <property type="match status" value="2"/>
</dbReference>
<protein>
    <submittedName>
        <fullName evidence="3">2-octaprenyl-6-methoxyphenol hydroxylase</fullName>
    </submittedName>
</protein>
<dbReference type="Gene3D" id="3.50.50.60">
    <property type="entry name" value="FAD/NAD(P)-binding domain"/>
    <property type="match status" value="2"/>
</dbReference>
<feature type="compositionally biased region" description="Low complexity" evidence="1">
    <location>
        <begin position="193"/>
        <end position="203"/>
    </location>
</feature>
<dbReference type="PANTHER" id="PTHR43876">
    <property type="entry name" value="UBIQUINONE BIOSYNTHESIS MONOOXYGENASE COQ6, MITOCHONDRIAL"/>
    <property type="match status" value="1"/>
</dbReference>
<evidence type="ECO:0000256" key="1">
    <source>
        <dbReference type="SAM" id="MobiDB-lite"/>
    </source>
</evidence>
<sequence length="440" mass="45903">MSRAPLQDNGADDFDVIVVGAGPVGLALCGWLAQRGATRPLSVALIDARPRAEAQQDPRVLALSEGSRGLLAPLGWPRETTPITRIQVSQQGHFGRTVIERERHGLDALGHVVRYGTLAAALADGLDRLVAQGANVTRFDGMRALAYRQDDAGVTVPLAPTAALAAPAIQQPAAPSLRGRVLVSAEGGVFRQDTGADAASGDGDAPGGVPAHRPAHGPTRGPTRRDYQQTALIARVNCSRPAHGVAFERFTGSGPLALLPFEHSGAPAADYALVWCAAPDVTARRLASDDATLLTELADAFGGPFGALGRFTSIEGRASFALGMQIGDVLRDRRVAAIGNAAQILHPVAGQGLNLGLRDARTLADALAHLGATPEALADLARRRRVDRGLTSSLTDWLARGFLDSAGPVAVLRGLGLQALDVLPGAKTAFVRQMIFGARR</sequence>
<dbReference type="Gene3D" id="3.30.9.10">
    <property type="entry name" value="D-Amino Acid Oxidase, subunit A, domain 2"/>
    <property type="match status" value="1"/>
</dbReference>
<feature type="region of interest" description="Disordered" evidence="1">
    <location>
        <begin position="193"/>
        <end position="224"/>
    </location>
</feature>
<dbReference type="InterPro" id="IPR051205">
    <property type="entry name" value="UbiH/COQ6_monooxygenase"/>
</dbReference>
<dbReference type="SUPFAM" id="SSF51905">
    <property type="entry name" value="FAD/NAD(P)-binding domain"/>
    <property type="match status" value="1"/>
</dbReference>
<dbReference type="OrthoDB" id="9769565at2"/>
<organism evidence="3 4">
    <name type="scientific">Chitinasiproducens palmae</name>
    <dbReference type="NCBI Taxonomy" id="1770053"/>
    <lineage>
        <taxon>Bacteria</taxon>
        <taxon>Pseudomonadati</taxon>
        <taxon>Pseudomonadota</taxon>
        <taxon>Betaproteobacteria</taxon>
        <taxon>Burkholderiales</taxon>
        <taxon>Burkholderiaceae</taxon>
        <taxon>Chitinasiproducens</taxon>
    </lineage>
</organism>
<dbReference type="PROSITE" id="PS01304">
    <property type="entry name" value="UBIH"/>
    <property type="match status" value="1"/>
</dbReference>
<dbReference type="PRINTS" id="PR00420">
    <property type="entry name" value="RNGMNOXGNASE"/>
</dbReference>
<dbReference type="PANTHER" id="PTHR43876:SF7">
    <property type="entry name" value="UBIQUINONE BIOSYNTHESIS MONOOXYGENASE COQ6, MITOCHONDRIAL"/>
    <property type="match status" value="1"/>
</dbReference>
<dbReference type="InterPro" id="IPR036188">
    <property type="entry name" value="FAD/NAD-bd_sf"/>
</dbReference>
<dbReference type="AlphaFoldDB" id="A0A1H2PQ66"/>
<reference evidence="4" key="1">
    <citation type="submission" date="2016-09" db="EMBL/GenBank/DDBJ databases">
        <authorList>
            <person name="Varghese N."/>
            <person name="Submissions S."/>
        </authorList>
    </citation>
    <scope>NUCLEOTIDE SEQUENCE [LARGE SCALE GENOMIC DNA]</scope>
    <source>
        <strain evidence="4">JS23</strain>
    </source>
</reference>
<evidence type="ECO:0000259" key="2">
    <source>
        <dbReference type="Pfam" id="PF01494"/>
    </source>
</evidence>
<proteinExistence type="predicted"/>
<dbReference type="RefSeq" id="WP_091907033.1">
    <property type="nucleotide sequence ID" value="NZ_FNLO01000004.1"/>
</dbReference>
<dbReference type="InterPro" id="IPR002938">
    <property type="entry name" value="FAD-bd"/>
</dbReference>
<keyword evidence="4" id="KW-1185">Reference proteome</keyword>